<evidence type="ECO:0000256" key="10">
    <source>
        <dbReference type="ARBA" id="ARBA00054380"/>
    </source>
</evidence>
<evidence type="ECO:0000259" key="14">
    <source>
        <dbReference type="Pfam" id="PF01170"/>
    </source>
</evidence>
<dbReference type="Gene3D" id="3.40.50.150">
    <property type="entry name" value="Vaccinia Virus protein VP39"/>
    <property type="match status" value="1"/>
</dbReference>
<dbReference type="KEGG" id="mcn:Mcup_0444"/>
<dbReference type="GO" id="GO:0000049">
    <property type="term" value="F:tRNA binding"/>
    <property type="evidence" value="ECO:0007669"/>
    <property type="project" value="UniProtKB-KW"/>
</dbReference>
<comment type="catalytic activity">
    <reaction evidence="9">
        <text>guanosine(10) in tRNA + 2 S-adenosyl-L-methionine = N(2)-dimethylguanosine(10) in tRNA + 2 S-adenosyl-L-homocysteine + 2 H(+)</text>
        <dbReference type="Rhea" id="RHEA:43124"/>
        <dbReference type="Rhea" id="RHEA-COMP:10355"/>
        <dbReference type="Rhea" id="RHEA-COMP:10358"/>
        <dbReference type="ChEBI" id="CHEBI:15378"/>
        <dbReference type="ChEBI" id="CHEBI:57856"/>
        <dbReference type="ChEBI" id="CHEBI:59789"/>
        <dbReference type="ChEBI" id="CHEBI:74269"/>
        <dbReference type="ChEBI" id="CHEBI:74513"/>
        <dbReference type="EC" id="2.1.1.213"/>
    </reaction>
</comment>
<evidence type="ECO:0000256" key="1">
    <source>
        <dbReference type="ARBA" id="ARBA00004496"/>
    </source>
</evidence>
<dbReference type="GO" id="GO:0030488">
    <property type="term" value="P:tRNA methylation"/>
    <property type="evidence" value="ECO:0007669"/>
    <property type="project" value="TreeGrafter"/>
</dbReference>
<name>F4G053_METCR</name>
<gene>
    <name evidence="15" type="ordered locus">Mcup_0444</name>
</gene>
<dbReference type="RefSeq" id="WP_013737050.1">
    <property type="nucleotide sequence ID" value="NC_015435.1"/>
</dbReference>
<evidence type="ECO:0000256" key="12">
    <source>
        <dbReference type="ARBA" id="ARBA00066936"/>
    </source>
</evidence>
<keyword evidence="5" id="KW-0808">Transferase</keyword>
<proteinExistence type="inferred from homology"/>
<keyword evidence="6" id="KW-0949">S-adenosyl-L-methionine</keyword>
<dbReference type="Pfam" id="PF01170">
    <property type="entry name" value="UPF0020"/>
    <property type="match status" value="1"/>
</dbReference>
<evidence type="ECO:0000256" key="6">
    <source>
        <dbReference type="ARBA" id="ARBA00022691"/>
    </source>
</evidence>
<dbReference type="GO" id="GO:0005737">
    <property type="term" value="C:cytoplasm"/>
    <property type="evidence" value="ECO:0007669"/>
    <property type="project" value="UniProtKB-SubCell"/>
</dbReference>
<dbReference type="AlphaFoldDB" id="F4G053"/>
<evidence type="ECO:0000256" key="4">
    <source>
        <dbReference type="ARBA" id="ARBA00022603"/>
    </source>
</evidence>
<dbReference type="PROSITE" id="PS00092">
    <property type="entry name" value="N6_MTASE"/>
    <property type="match status" value="1"/>
</dbReference>
<evidence type="ECO:0000256" key="11">
    <source>
        <dbReference type="ARBA" id="ARBA00061338"/>
    </source>
</evidence>
<evidence type="ECO:0000256" key="9">
    <source>
        <dbReference type="ARBA" id="ARBA00051883"/>
    </source>
</evidence>
<dbReference type="EMBL" id="CP002656">
    <property type="protein sequence ID" value="AEB94552.1"/>
    <property type="molecule type" value="Genomic_DNA"/>
</dbReference>
<dbReference type="SUPFAM" id="SSF53335">
    <property type="entry name" value="S-adenosyl-L-methionine-dependent methyltransferases"/>
    <property type="match status" value="1"/>
</dbReference>
<keyword evidence="3" id="KW-0820">tRNA-binding</keyword>
<dbReference type="STRING" id="1006006.Mcup_0444"/>
<evidence type="ECO:0000313" key="15">
    <source>
        <dbReference type="EMBL" id="AEB94552.1"/>
    </source>
</evidence>
<keyword evidence="4 15" id="KW-0489">Methyltransferase</keyword>
<comment type="similarity">
    <text evidence="11">Belongs to the methyltransferase superfamily. Trm-G10 family.</text>
</comment>
<dbReference type="InterPro" id="IPR029063">
    <property type="entry name" value="SAM-dependent_MTases_sf"/>
</dbReference>
<dbReference type="EC" id="2.1.1.213" evidence="12"/>
<evidence type="ECO:0000256" key="13">
    <source>
        <dbReference type="ARBA" id="ARBA00082665"/>
    </source>
</evidence>
<dbReference type="InterPro" id="IPR002052">
    <property type="entry name" value="DNA_methylase_N6_adenine_CS"/>
</dbReference>
<evidence type="ECO:0000256" key="8">
    <source>
        <dbReference type="ARBA" id="ARBA00022884"/>
    </source>
</evidence>
<dbReference type="GO" id="GO:0160101">
    <property type="term" value="F:tRNA (guanine(10)-N2)-dimethyltransferase activity"/>
    <property type="evidence" value="ECO:0007669"/>
    <property type="project" value="UniProtKB-EC"/>
</dbReference>
<keyword evidence="7" id="KW-0819">tRNA processing</keyword>
<comment type="function">
    <text evidence="10">Catalyzes the adenosylmethionine-dependent methylation of the exocyclic amino group (N(2)) of guanosine at position 10 of various tRNAs. Acts via a two-step process that leads to the formation of either N(2)-monomethyl (m(2)G) or N(2)-dimethylguanosine (m(2)(2)G).</text>
</comment>
<protein>
    <recommendedName>
        <fullName evidence="12">tRNA (guanine(10)-N(2))-dimethyltransferase</fullName>
        <ecNumber evidence="12">2.1.1.213</ecNumber>
    </recommendedName>
    <alternativeName>
        <fullName evidence="13">tRNA:G10 dimethyltransferase</fullName>
    </alternativeName>
</protein>
<evidence type="ECO:0000256" key="5">
    <source>
        <dbReference type="ARBA" id="ARBA00022679"/>
    </source>
</evidence>
<dbReference type="InterPro" id="IPR000241">
    <property type="entry name" value="RlmKL-like_Mtase"/>
</dbReference>
<dbReference type="OrthoDB" id="7080at2157"/>
<comment type="subcellular location">
    <subcellularLocation>
        <location evidence="1">Cytoplasm</location>
    </subcellularLocation>
</comment>
<evidence type="ECO:0000256" key="7">
    <source>
        <dbReference type="ARBA" id="ARBA00022694"/>
    </source>
</evidence>
<dbReference type="Proteomes" id="UP000007812">
    <property type="component" value="Chromosome"/>
</dbReference>
<sequence length="305" mass="33833">MKYAKISNDESFASMAELQALANQEVHFLTGVGLYAIPVQGVARRSSTVKVSGEVIAISHDPKEINDSIRGKCFSIYPDVILGKDKDLFNSLYLESLRGVRTSRSCPKLDLIFTDGVILAGLREEERDNRSLVLHSKKPFSQSGTMDPYTSRLMVNLSRPKGKVLDPFLGLGSILIEARWLGNQCVGLDADVKMINKAKINLDYFNYVCEVAQGSATSLPIEGKFTIVTDPPYGRSSNAKGVKLLDLYQGFLSEVAEILDGRLVFAADSSVDWRDTIRSAGLRTRCVHFLYEHKSLSRAIYVVER</sequence>
<evidence type="ECO:0000313" key="16">
    <source>
        <dbReference type="Proteomes" id="UP000007812"/>
    </source>
</evidence>
<dbReference type="GeneID" id="10492638"/>
<dbReference type="HOGENOM" id="CLU_057819_0_0_2"/>
<dbReference type="PANTHER" id="PTHR14911">
    <property type="entry name" value="THUMP DOMAIN-CONTAINING"/>
    <property type="match status" value="1"/>
</dbReference>
<organism evidence="15 16">
    <name type="scientific">Metallosphaera cuprina (strain Ar-4)</name>
    <dbReference type="NCBI Taxonomy" id="1006006"/>
    <lineage>
        <taxon>Archaea</taxon>
        <taxon>Thermoproteota</taxon>
        <taxon>Thermoprotei</taxon>
        <taxon>Sulfolobales</taxon>
        <taxon>Sulfolobaceae</taxon>
        <taxon>Metallosphaera</taxon>
    </lineage>
</organism>
<keyword evidence="16" id="KW-1185">Reference proteome</keyword>
<keyword evidence="8" id="KW-0694">RNA-binding</keyword>
<dbReference type="PATRIC" id="fig|1006006.8.peg.447"/>
<feature type="domain" description="Ribosomal RNA large subunit methyltransferase K/L-like methyltransferase" evidence="14">
    <location>
        <begin position="137"/>
        <end position="287"/>
    </location>
</feature>
<evidence type="ECO:0000256" key="3">
    <source>
        <dbReference type="ARBA" id="ARBA00022555"/>
    </source>
</evidence>
<accession>F4G053</accession>
<dbReference type="eggNOG" id="arCOG00047">
    <property type="taxonomic scope" value="Archaea"/>
</dbReference>
<evidence type="ECO:0000256" key="2">
    <source>
        <dbReference type="ARBA" id="ARBA00022490"/>
    </source>
</evidence>
<reference evidence="15 16" key="1">
    <citation type="journal article" date="2011" name="J. Bacteriol.">
        <title>Complete genome sequence of Metallosphaera cuprina, a metal sulfide-oxidizing archaeon from a hot spring.</title>
        <authorList>
            <person name="Liu L.J."/>
            <person name="You X.Y."/>
            <person name="Zheng H."/>
            <person name="Wang S."/>
            <person name="Jiang C.Y."/>
            <person name="Liu S.J."/>
        </authorList>
    </citation>
    <scope>NUCLEOTIDE SEQUENCE [LARGE SCALE GENOMIC DNA]</scope>
    <source>
        <strain evidence="15 16">Ar-4</strain>
    </source>
</reference>
<dbReference type="FunFam" id="3.40.50.150:FF:000251">
    <property type="entry name" value="Putative RNA methylase"/>
    <property type="match status" value="1"/>
</dbReference>
<dbReference type="PANTHER" id="PTHR14911:SF13">
    <property type="entry name" value="TRNA (GUANINE(6)-N2)-METHYLTRANSFERASE THUMP3"/>
    <property type="match status" value="1"/>
</dbReference>
<keyword evidence="2" id="KW-0963">Cytoplasm</keyword>